<feature type="domain" description="Mechanosensitive ion channel MscS" evidence="2">
    <location>
        <begin position="121"/>
        <end position="167"/>
    </location>
</feature>
<gene>
    <name evidence="3" type="ORF">GCM10009037_05220</name>
</gene>
<keyword evidence="1" id="KW-1133">Transmembrane helix</keyword>
<dbReference type="Gene3D" id="1.10.287.1260">
    <property type="match status" value="1"/>
</dbReference>
<dbReference type="AlphaFoldDB" id="A0A830F6N1"/>
<keyword evidence="4" id="KW-1185">Reference proteome</keyword>
<evidence type="ECO:0000313" key="3">
    <source>
        <dbReference type="EMBL" id="GGL24619.1"/>
    </source>
</evidence>
<keyword evidence="1" id="KW-0472">Membrane</keyword>
<dbReference type="EMBL" id="BMPF01000001">
    <property type="protein sequence ID" value="GGL24619.1"/>
    <property type="molecule type" value="Genomic_DNA"/>
</dbReference>
<feature type="transmembrane region" description="Helical" evidence="1">
    <location>
        <begin position="35"/>
        <end position="60"/>
    </location>
</feature>
<dbReference type="InterPro" id="IPR045275">
    <property type="entry name" value="MscS_archaea/bacteria_type"/>
</dbReference>
<name>A0A830F6N1_9EURY</name>
<accession>A0A830F6N1</accession>
<dbReference type="Pfam" id="PF00924">
    <property type="entry name" value="MS_channel_2nd"/>
    <property type="match status" value="1"/>
</dbReference>
<evidence type="ECO:0000313" key="4">
    <source>
        <dbReference type="Proteomes" id="UP000628840"/>
    </source>
</evidence>
<feature type="transmembrane region" description="Helical" evidence="1">
    <location>
        <begin position="107"/>
        <end position="131"/>
    </location>
</feature>
<keyword evidence="1" id="KW-0812">Transmembrane</keyword>
<evidence type="ECO:0000256" key="1">
    <source>
        <dbReference type="SAM" id="Phobius"/>
    </source>
</evidence>
<dbReference type="SUPFAM" id="SSF50182">
    <property type="entry name" value="Sm-like ribonucleoproteins"/>
    <property type="match status" value="1"/>
</dbReference>
<organism evidence="3 4">
    <name type="scientific">Halarchaeum grantii</name>
    <dbReference type="NCBI Taxonomy" id="1193105"/>
    <lineage>
        <taxon>Archaea</taxon>
        <taxon>Methanobacteriati</taxon>
        <taxon>Methanobacteriota</taxon>
        <taxon>Stenosarchaea group</taxon>
        <taxon>Halobacteria</taxon>
        <taxon>Halobacteriales</taxon>
        <taxon>Halobacteriaceae</taxon>
    </lineage>
</organism>
<dbReference type="GO" id="GO:0008381">
    <property type="term" value="F:mechanosensitive monoatomic ion channel activity"/>
    <property type="evidence" value="ECO:0007669"/>
    <property type="project" value="InterPro"/>
</dbReference>
<dbReference type="PANTHER" id="PTHR30221">
    <property type="entry name" value="SMALL-CONDUCTANCE MECHANOSENSITIVE CHANNEL"/>
    <property type="match status" value="1"/>
</dbReference>
<evidence type="ECO:0000259" key="2">
    <source>
        <dbReference type="Pfam" id="PF00924"/>
    </source>
</evidence>
<feature type="transmembrane region" description="Helical" evidence="1">
    <location>
        <begin position="72"/>
        <end position="95"/>
    </location>
</feature>
<protein>
    <recommendedName>
        <fullName evidence="2">Mechanosensitive ion channel MscS domain-containing protein</fullName>
    </recommendedName>
</protein>
<proteinExistence type="predicted"/>
<dbReference type="InterPro" id="IPR010920">
    <property type="entry name" value="LSM_dom_sf"/>
</dbReference>
<dbReference type="GO" id="GO:0016020">
    <property type="term" value="C:membrane"/>
    <property type="evidence" value="ECO:0007669"/>
    <property type="project" value="InterPro"/>
</dbReference>
<reference evidence="3 4" key="1">
    <citation type="journal article" date="2019" name="Int. J. Syst. Evol. Microbiol.">
        <title>The Global Catalogue of Microorganisms (GCM) 10K type strain sequencing project: providing services to taxonomists for standard genome sequencing and annotation.</title>
        <authorList>
            <consortium name="The Broad Institute Genomics Platform"/>
            <consortium name="The Broad Institute Genome Sequencing Center for Infectious Disease"/>
            <person name="Wu L."/>
            <person name="Ma J."/>
        </authorList>
    </citation>
    <scope>NUCLEOTIDE SEQUENCE [LARGE SCALE GENOMIC DNA]</scope>
    <source>
        <strain evidence="3 4">JCM 19585</strain>
    </source>
</reference>
<dbReference type="PANTHER" id="PTHR30221:SF1">
    <property type="entry name" value="SMALL-CONDUCTANCE MECHANOSENSITIVE CHANNEL"/>
    <property type="match status" value="1"/>
</dbReference>
<dbReference type="Proteomes" id="UP000628840">
    <property type="component" value="Unassembled WGS sequence"/>
</dbReference>
<dbReference type="InterPro" id="IPR006685">
    <property type="entry name" value="MscS_channel_2nd"/>
</dbReference>
<comment type="caution">
    <text evidence="3">The sequence shown here is derived from an EMBL/GenBank/DDBJ whole genome shotgun (WGS) entry which is preliminary data.</text>
</comment>
<sequence length="189" mass="19955">MSDPFDAPSMPTVSTVVNDTVQGFVDGIVSALPKILTGVVFLVIAYAVIRTVLWGVGVVVSRTTDQEIYVQFARTLIGVFLWFGAILAFLTLVGLPSIAAALGTASGFLALGVSYALSGMLADAVAGIYLLRDPDFNPGDRVVAGDTDGTVAEIELRKTRFDVGDDVVVRANADVEKKWTKKGEPSASE</sequence>